<dbReference type="Gene3D" id="3.40.50.720">
    <property type="entry name" value="NAD(P)-binding Rossmann-like Domain"/>
    <property type="match status" value="1"/>
</dbReference>
<keyword evidence="4" id="KW-0560">Oxidoreductase</keyword>
<comment type="caution">
    <text evidence="4">The sequence shown here is derived from an EMBL/GenBank/DDBJ whole genome shotgun (WGS) entry which is preliminary data.</text>
</comment>
<dbReference type="PANTHER" id="PTHR48075">
    <property type="entry name" value="3-HYDROXYACYL-COA DEHYDROGENASE FAMILY PROTEIN"/>
    <property type="match status" value="1"/>
</dbReference>
<dbReference type="PANTHER" id="PTHR48075:SF5">
    <property type="entry name" value="3-HYDROXYBUTYRYL-COA DEHYDROGENASE"/>
    <property type="match status" value="1"/>
</dbReference>
<reference evidence="4 5" key="1">
    <citation type="submission" date="2023-07" db="EMBL/GenBank/DDBJ databases">
        <title>Genomic Encyclopedia of Type Strains, Phase IV (KMG-IV): sequencing the most valuable type-strain genomes for metagenomic binning, comparative biology and taxonomic classification.</title>
        <authorList>
            <person name="Goeker M."/>
        </authorList>
    </citation>
    <scope>NUCLEOTIDE SEQUENCE [LARGE SCALE GENOMIC DNA]</scope>
    <source>
        <strain evidence="4 5">DSM 12751</strain>
    </source>
</reference>
<feature type="domain" description="3-hydroxyacyl-CoA dehydrogenase C-terminal" evidence="3">
    <location>
        <begin position="172"/>
        <end position="264"/>
    </location>
</feature>
<organism evidence="4 5">
    <name type="scientific">Caldalkalibacillus horti</name>
    <dbReference type="NCBI Taxonomy" id="77523"/>
    <lineage>
        <taxon>Bacteria</taxon>
        <taxon>Bacillati</taxon>
        <taxon>Bacillota</taxon>
        <taxon>Bacilli</taxon>
        <taxon>Bacillales</taxon>
        <taxon>Bacillaceae</taxon>
        <taxon>Caldalkalibacillus</taxon>
    </lineage>
</organism>
<evidence type="ECO:0000313" key="4">
    <source>
        <dbReference type="EMBL" id="MDQ0166705.1"/>
    </source>
</evidence>
<dbReference type="InterPro" id="IPR013328">
    <property type="entry name" value="6PGD_dom2"/>
</dbReference>
<dbReference type="RefSeq" id="WP_307395120.1">
    <property type="nucleotide sequence ID" value="NZ_BAAADK010000047.1"/>
</dbReference>
<dbReference type="Gene3D" id="1.10.1040.10">
    <property type="entry name" value="N-(1-d-carboxylethyl)-l-norvaline Dehydrogenase, domain 2"/>
    <property type="match status" value="1"/>
</dbReference>
<dbReference type="SUPFAM" id="SSF48179">
    <property type="entry name" value="6-phosphogluconate dehydrogenase C-terminal domain-like"/>
    <property type="match status" value="1"/>
</dbReference>
<protein>
    <submittedName>
        <fullName evidence="4">3-hydroxybutyryl-CoA dehydrogenase</fullName>
        <ecNumber evidence="4">1.1.1.157</ecNumber>
    </submittedName>
</protein>
<sequence length="266" mass="30112">MSMTDKKVVVIGHTALNDRVMEWLTPLELEVTCVSIDQLQLRITDQEVMNVEHILDHKTATKITQSDFIFDTLTGPTETKRQMIKWLMLHKQEQAPLLTSILHHTATEISSWAEHAPEIIGFHPLHFERLKMIELAPSLQHDPAILGGVQCQLTEWGKKVQLIQDQVGGVFPRSIALLINEASYALQEKVTTAESIDLAMKKGTHYPLGPLEWGDQIGLDHIHWILEGLFRELGDERYRSSASLKKKVYAQQIGIVAGRGFYEYGA</sequence>
<accession>A0ABT9W0B6</accession>
<dbReference type="InterPro" id="IPR006108">
    <property type="entry name" value="3HC_DH_C"/>
</dbReference>
<dbReference type="Pfam" id="PF00725">
    <property type="entry name" value="3HCDH"/>
    <property type="match status" value="1"/>
</dbReference>
<dbReference type="Proteomes" id="UP001235840">
    <property type="component" value="Unassembled WGS sequence"/>
</dbReference>
<comment type="pathway">
    <text evidence="1">Lipid metabolism; butanoate metabolism.</text>
</comment>
<proteinExistence type="inferred from homology"/>
<evidence type="ECO:0000259" key="3">
    <source>
        <dbReference type="Pfam" id="PF00725"/>
    </source>
</evidence>
<dbReference type="InterPro" id="IPR008927">
    <property type="entry name" value="6-PGluconate_DH-like_C_sf"/>
</dbReference>
<evidence type="ECO:0000313" key="5">
    <source>
        <dbReference type="Proteomes" id="UP001235840"/>
    </source>
</evidence>
<keyword evidence="5" id="KW-1185">Reference proteome</keyword>
<evidence type="ECO:0000256" key="2">
    <source>
        <dbReference type="ARBA" id="ARBA00009463"/>
    </source>
</evidence>
<gene>
    <name evidence="4" type="ORF">J2S11_002621</name>
</gene>
<dbReference type="EMBL" id="JAUSTY010000010">
    <property type="protein sequence ID" value="MDQ0166705.1"/>
    <property type="molecule type" value="Genomic_DNA"/>
</dbReference>
<evidence type="ECO:0000256" key="1">
    <source>
        <dbReference type="ARBA" id="ARBA00005086"/>
    </source>
</evidence>
<comment type="similarity">
    <text evidence="2">Belongs to the 3-hydroxyacyl-CoA dehydrogenase family.</text>
</comment>
<name>A0ABT9W0B6_9BACI</name>
<dbReference type="GO" id="GO:0008691">
    <property type="term" value="F:3-hydroxybutyryl-CoA dehydrogenase activity"/>
    <property type="evidence" value="ECO:0007669"/>
    <property type="project" value="UniProtKB-EC"/>
</dbReference>
<dbReference type="EC" id="1.1.1.157" evidence="4"/>